<feature type="region of interest" description="Disordered" evidence="1">
    <location>
        <begin position="1053"/>
        <end position="1105"/>
    </location>
</feature>
<feature type="compositionally biased region" description="Basic and acidic residues" evidence="1">
    <location>
        <begin position="583"/>
        <end position="593"/>
    </location>
</feature>
<feature type="region of interest" description="Disordered" evidence="1">
    <location>
        <begin position="977"/>
        <end position="1027"/>
    </location>
</feature>
<dbReference type="EMBL" id="JAKWBI020000738">
    <property type="protein sequence ID" value="KAJ2892716.1"/>
    <property type="molecule type" value="Genomic_DNA"/>
</dbReference>
<feature type="compositionally biased region" description="Polar residues" evidence="1">
    <location>
        <begin position="395"/>
        <end position="427"/>
    </location>
</feature>
<feature type="compositionally biased region" description="Acidic residues" evidence="1">
    <location>
        <begin position="1001"/>
        <end position="1017"/>
    </location>
</feature>
<feature type="region of interest" description="Disordered" evidence="1">
    <location>
        <begin position="1266"/>
        <end position="1288"/>
    </location>
</feature>
<reference evidence="2" key="1">
    <citation type="submission" date="2022-07" db="EMBL/GenBank/DDBJ databases">
        <title>Draft genome sequence of Zalerion maritima ATCC 34329, a (micro)plastics degrading marine fungus.</title>
        <authorList>
            <person name="Paco A."/>
            <person name="Goncalves M.F.M."/>
            <person name="Rocha-Santos T.A.P."/>
            <person name="Alves A."/>
        </authorList>
    </citation>
    <scope>NUCLEOTIDE SEQUENCE</scope>
    <source>
        <strain evidence="2">ATCC 34329</strain>
    </source>
</reference>
<feature type="compositionally biased region" description="Basic residues" evidence="1">
    <location>
        <begin position="864"/>
        <end position="874"/>
    </location>
</feature>
<name>A0AAD5RGU6_9PEZI</name>
<organism evidence="2 3">
    <name type="scientific">Zalerion maritima</name>
    <dbReference type="NCBI Taxonomy" id="339359"/>
    <lineage>
        <taxon>Eukaryota</taxon>
        <taxon>Fungi</taxon>
        <taxon>Dikarya</taxon>
        <taxon>Ascomycota</taxon>
        <taxon>Pezizomycotina</taxon>
        <taxon>Sordariomycetes</taxon>
        <taxon>Lulworthiomycetidae</taxon>
        <taxon>Lulworthiales</taxon>
        <taxon>Lulworthiaceae</taxon>
        <taxon>Zalerion</taxon>
    </lineage>
</organism>
<feature type="compositionally biased region" description="Basic and acidic residues" evidence="1">
    <location>
        <begin position="236"/>
        <end position="268"/>
    </location>
</feature>
<feature type="compositionally biased region" description="Low complexity" evidence="1">
    <location>
        <begin position="1075"/>
        <end position="1085"/>
    </location>
</feature>
<feature type="compositionally biased region" description="Acidic residues" evidence="1">
    <location>
        <begin position="764"/>
        <end position="779"/>
    </location>
</feature>
<feature type="region of interest" description="Disordered" evidence="1">
    <location>
        <begin position="1"/>
        <end position="153"/>
    </location>
</feature>
<feature type="compositionally biased region" description="Acidic residues" evidence="1">
    <location>
        <begin position="1333"/>
        <end position="1343"/>
    </location>
</feature>
<dbReference type="Proteomes" id="UP001201980">
    <property type="component" value="Unassembled WGS sequence"/>
</dbReference>
<protein>
    <submittedName>
        <fullName evidence="2">Uncharacterized protein</fullName>
    </submittedName>
</protein>
<feature type="compositionally biased region" description="Basic and acidic residues" evidence="1">
    <location>
        <begin position="721"/>
        <end position="733"/>
    </location>
</feature>
<feature type="compositionally biased region" description="Polar residues" evidence="1">
    <location>
        <begin position="1"/>
        <end position="11"/>
    </location>
</feature>
<feature type="compositionally biased region" description="Low complexity" evidence="1">
    <location>
        <begin position="706"/>
        <end position="718"/>
    </location>
</feature>
<feature type="compositionally biased region" description="Polar residues" evidence="1">
    <location>
        <begin position="77"/>
        <end position="91"/>
    </location>
</feature>
<sequence>MDRGDTPSQKPRASLPKSRFSLGATNGAGRFVNRKATRNLFTGADMNTTNNTKADPLPLPRPQSPAHSGRIPRSVRTVRSVSGLSTASAGSNGLGEPAERSGIPRLSRTPSRPEMYERPPSVASSTGSVRSESRIPRPSLAHSNLPKTQTKRPMTMFEAWKMTEEVEELGRTSPSPAPRLGGLRRAQDEIRMQKVKSQSPLDFSKRTNGTRTTSDSIRDDTSITSTVGHSAIPRPVRHDEEGEDDLDRKIRQFEWDQQKKNGLPRRESSLFTRNNVGERVAEAGKELVKKASNSSLKENSPARPRTWGSKGRVSNEWMKRAIASPEKEKEPLQERNHNPTSGATGKGKGVESPDIPLPSVEVHPPAATHEIEPESVKGEFNWQLDADFTEGDLQISDSPRVSFPRNQAPQRTDSPSRLRNSNTPDSDQQSDTETEASFLAKSERGTDDSPRRTNTRLDEIRQLEQAAEEKISQRLERGNRSRTNSRTKLDEVRDREAESLSRKSIAAVRLGEIRERNSLSPSTSPRVSKKKNSTPGAAAVPMQEPTPDPTEGRRSKSLPQEEERQGGAPTEDTPVTVYRSTKRKPENDDKTKGDGAAAVQQPQPRPYHRREDSRDILRRLARVSSNSPQPEVAGGGDNEKSIADKNGSLSSSSTRPTSDIIRSSLDTAKAPPPSCLTNPNKTDDNESKCPSTNPKSSVGFVGLGLSRSSSADSAPSSKRSSRSDIDPTDRIEAEMNLFAPQDNYSEKGSVRAPSPKNRPSNSDNEQEKDSEEEEFETGLEEATPRATKSDPLTQPTPKAPGAYVDTPATVRVAEPQLKFERKGRGKESDIIEDEVEAESDPEPIVAAASSQEEEQFKKPSTCTSRRRLAHHGKHNSTTGITPQSSPQKHQSDRTTSSTTSNAATNKQKIIQTSAGPISVRRRRVRSEPRRPRNNSGLPLVNTARIPSVRDDLLEIQRAANIEDSTLDEFDQLIREHENSATTSTSSHRKPRKEGQDKGEAEDGWTTEGAEVEEDELDKIEKMSPEAADKMQRRLDMALGEIRSARAWANRFEEELNGRERERTGDGKTTNGHPRASSSASSDGAAKPPQPKTRQGQTKAKAAGQGQTRSSSWYDLYIPTQGFTTLFWTLIFILTYILAEFNLCLYTCKPSTCGPSISCEWSANDPSGIGRAIPVKLDQWVTGGWAGRKLGEWGEEVGDWGVDVYCEYFAGSPLRLANGDGDETPDPQDGSGGVNVLREALGLSGCAFTGKDKRRVERILEKKRLREEAQRSKGDKKTKGLRERREREEDKINPAMVEWLEMKRREEAEMLAARAAGTEDGYEYGEMGGRPDGYEEDGEEEGNDDVGFISGDEVV</sequence>
<gene>
    <name evidence="2" type="ORF">MKZ38_009439</name>
</gene>
<evidence type="ECO:0000313" key="2">
    <source>
        <dbReference type="EMBL" id="KAJ2892716.1"/>
    </source>
</evidence>
<feature type="compositionally biased region" description="Acidic residues" evidence="1">
    <location>
        <begin position="830"/>
        <end position="841"/>
    </location>
</feature>
<evidence type="ECO:0000256" key="1">
    <source>
        <dbReference type="SAM" id="MobiDB-lite"/>
    </source>
</evidence>
<feature type="compositionally biased region" description="Basic and acidic residues" evidence="1">
    <location>
        <begin position="279"/>
        <end position="289"/>
    </location>
</feature>
<feature type="compositionally biased region" description="Polar residues" evidence="1">
    <location>
        <begin position="195"/>
        <end position="209"/>
    </location>
</feature>
<feature type="compositionally biased region" description="Polar residues" evidence="1">
    <location>
        <begin position="906"/>
        <end position="915"/>
    </location>
</feature>
<feature type="compositionally biased region" description="Polar residues" evidence="1">
    <location>
        <begin position="875"/>
        <end position="888"/>
    </location>
</feature>
<feature type="compositionally biased region" description="Basic and acidic residues" evidence="1">
    <location>
        <begin position="325"/>
        <end position="337"/>
    </location>
</feature>
<accession>A0AAD5RGU6</accession>
<feature type="compositionally biased region" description="Basic and acidic residues" evidence="1">
    <location>
        <begin position="1018"/>
        <end position="1027"/>
    </location>
</feature>
<comment type="caution">
    <text evidence="2">The sequence shown here is derived from an EMBL/GenBank/DDBJ whole genome shotgun (WGS) entry which is preliminary data.</text>
</comment>
<feature type="compositionally biased region" description="Low complexity" evidence="1">
    <location>
        <begin position="894"/>
        <end position="905"/>
    </location>
</feature>
<feature type="region of interest" description="Disordered" evidence="1">
    <location>
        <begin position="165"/>
        <end position="948"/>
    </location>
</feature>
<feature type="compositionally biased region" description="Basic and acidic residues" evidence="1">
    <location>
        <begin position="441"/>
        <end position="479"/>
    </location>
</feature>
<keyword evidence="3" id="KW-1185">Reference proteome</keyword>
<feature type="compositionally biased region" description="Basic and acidic residues" evidence="1">
    <location>
        <begin position="609"/>
        <end position="618"/>
    </location>
</feature>
<feature type="compositionally biased region" description="Basic and acidic residues" evidence="1">
    <location>
        <begin position="817"/>
        <end position="829"/>
    </location>
</feature>
<feature type="region of interest" description="Disordered" evidence="1">
    <location>
        <begin position="1313"/>
        <end position="1354"/>
    </location>
</feature>
<feature type="compositionally biased region" description="Basic and acidic residues" evidence="1">
    <location>
        <begin position="1053"/>
        <end position="1065"/>
    </location>
</feature>
<feature type="compositionally biased region" description="Basic and acidic residues" evidence="1">
    <location>
        <begin position="550"/>
        <end position="565"/>
    </location>
</feature>
<feature type="compositionally biased region" description="Polar residues" evidence="1">
    <location>
        <begin position="141"/>
        <end position="152"/>
    </location>
</feature>
<proteinExistence type="predicted"/>
<feature type="compositionally biased region" description="Low complexity" evidence="1">
    <location>
        <begin position="648"/>
        <end position="664"/>
    </location>
</feature>
<feature type="compositionally biased region" description="Basic and acidic residues" evidence="1">
    <location>
        <begin position="487"/>
        <end position="501"/>
    </location>
</feature>
<evidence type="ECO:0000313" key="3">
    <source>
        <dbReference type="Proteomes" id="UP001201980"/>
    </source>
</evidence>